<dbReference type="OrthoDB" id="268400at2759"/>
<feature type="transmembrane region" description="Helical" evidence="5">
    <location>
        <begin position="183"/>
        <end position="203"/>
    </location>
</feature>
<feature type="transmembrane region" description="Helical" evidence="5">
    <location>
        <begin position="124"/>
        <end position="142"/>
    </location>
</feature>
<protein>
    <submittedName>
        <fullName evidence="6">Major facilitator superfamily transporter</fullName>
    </submittedName>
</protein>
<evidence type="ECO:0000256" key="2">
    <source>
        <dbReference type="ARBA" id="ARBA00022692"/>
    </source>
</evidence>
<organism evidence="6 7">
    <name type="scientific">Viridothelium virens</name>
    <name type="common">Speckled blister lichen</name>
    <name type="synonym">Trypethelium virens</name>
    <dbReference type="NCBI Taxonomy" id="1048519"/>
    <lineage>
        <taxon>Eukaryota</taxon>
        <taxon>Fungi</taxon>
        <taxon>Dikarya</taxon>
        <taxon>Ascomycota</taxon>
        <taxon>Pezizomycotina</taxon>
        <taxon>Dothideomycetes</taxon>
        <taxon>Dothideomycetes incertae sedis</taxon>
        <taxon>Trypetheliales</taxon>
        <taxon>Trypetheliaceae</taxon>
        <taxon>Viridothelium</taxon>
    </lineage>
</organism>
<feature type="transmembrane region" description="Helical" evidence="5">
    <location>
        <begin position="354"/>
        <end position="376"/>
    </location>
</feature>
<sequence length="536" mass="58575">MSSLSSRSTDLGAPSSVRSGTVFLISSDGKILNLPIPSDSRYDPLNWSTRKRALALLSIVVYSLVGLVLPQGAGLTTNGLQIEFAGKLTKPFGIDVIISGPTFFMGIGAFIWIPLSLWLGRRPVFVAGSVMMLLGTLAAAFATNYATLLIAVCVLGLTEGFSLSAGLLIIIDLTFIHQRPNAIAMLWSIIGFLGVSSLVTVPFLTNNGLNWRGFYRFWAFPAAVSCLLAFFLFPETFYKRPAVAFDGRLIVQSAEEDVIIYDDPKEDVLDKLLPVDPERSWGRRFLELFTLPRAAAGRWRATGRCYIQVLFCFANPLIFWVALLNAMSFAGMIFIGETYNEVLSKPPYQLPSHLIMFVNVCSGTGSLLSGLAQGPLMTRLMKSLTMRNKGVREAEHYLIMFILPVLTGAASTWIYGMATQLRWSAAFVYLAYGLNGFNFAGLAIANTLWVTEAFPPWAAPALVVVGDGSYVLSFSLSFALVPWIQSQGMLKVGFELAAAQLGLGLIVIPLAFWGKGARQYIHGRWGEGRDGALRPQ</sequence>
<evidence type="ECO:0000313" key="6">
    <source>
        <dbReference type="EMBL" id="KAF2236105.1"/>
    </source>
</evidence>
<evidence type="ECO:0000256" key="3">
    <source>
        <dbReference type="ARBA" id="ARBA00022989"/>
    </source>
</evidence>
<gene>
    <name evidence="6" type="ORF">EV356DRAFT_531351</name>
</gene>
<dbReference type="GO" id="GO:0005886">
    <property type="term" value="C:plasma membrane"/>
    <property type="evidence" value="ECO:0007669"/>
    <property type="project" value="TreeGrafter"/>
</dbReference>
<evidence type="ECO:0000256" key="5">
    <source>
        <dbReference type="SAM" id="Phobius"/>
    </source>
</evidence>
<feature type="transmembrane region" description="Helical" evidence="5">
    <location>
        <begin position="397"/>
        <end position="415"/>
    </location>
</feature>
<dbReference type="PANTHER" id="PTHR23502:SF47">
    <property type="entry name" value="MAJOR FACILITATOR SUPERFAMILY (MFS) PROFILE DOMAIN-CONTAINING PROTEIN-RELATED"/>
    <property type="match status" value="1"/>
</dbReference>
<feature type="transmembrane region" description="Helical" evidence="5">
    <location>
        <begin position="427"/>
        <end position="449"/>
    </location>
</feature>
<comment type="subcellular location">
    <subcellularLocation>
        <location evidence="1">Membrane</location>
        <topology evidence="1">Multi-pass membrane protein</topology>
    </subcellularLocation>
</comment>
<feature type="transmembrane region" description="Helical" evidence="5">
    <location>
        <begin position="215"/>
        <end position="233"/>
    </location>
</feature>
<keyword evidence="2 5" id="KW-0812">Transmembrane</keyword>
<dbReference type="PANTHER" id="PTHR23502">
    <property type="entry name" value="MAJOR FACILITATOR SUPERFAMILY"/>
    <property type="match status" value="1"/>
</dbReference>
<feature type="transmembrane region" description="Helical" evidence="5">
    <location>
        <begin position="496"/>
        <end position="514"/>
    </location>
</feature>
<evidence type="ECO:0000256" key="1">
    <source>
        <dbReference type="ARBA" id="ARBA00004141"/>
    </source>
</evidence>
<keyword evidence="3 5" id="KW-1133">Transmembrane helix</keyword>
<reference evidence="6" key="1">
    <citation type="journal article" date="2020" name="Stud. Mycol.">
        <title>101 Dothideomycetes genomes: a test case for predicting lifestyles and emergence of pathogens.</title>
        <authorList>
            <person name="Haridas S."/>
            <person name="Albert R."/>
            <person name="Binder M."/>
            <person name="Bloem J."/>
            <person name="Labutti K."/>
            <person name="Salamov A."/>
            <person name="Andreopoulos B."/>
            <person name="Baker S."/>
            <person name="Barry K."/>
            <person name="Bills G."/>
            <person name="Bluhm B."/>
            <person name="Cannon C."/>
            <person name="Castanera R."/>
            <person name="Culley D."/>
            <person name="Daum C."/>
            <person name="Ezra D."/>
            <person name="Gonzalez J."/>
            <person name="Henrissat B."/>
            <person name="Kuo A."/>
            <person name="Liang C."/>
            <person name="Lipzen A."/>
            <person name="Lutzoni F."/>
            <person name="Magnuson J."/>
            <person name="Mondo S."/>
            <person name="Nolan M."/>
            <person name="Ohm R."/>
            <person name="Pangilinan J."/>
            <person name="Park H.-J."/>
            <person name="Ramirez L."/>
            <person name="Alfaro M."/>
            <person name="Sun H."/>
            <person name="Tritt A."/>
            <person name="Yoshinaga Y."/>
            <person name="Zwiers L.-H."/>
            <person name="Turgeon B."/>
            <person name="Goodwin S."/>
            <person name="Spatafora J."/>
            <person name="Crous P."/>
            <person name="Grigoriev I."/>
        </authorList>
    </citation>
    <scope>NUCLEOTIDE SEQUENCE</scope>
    <source>
        <strain evidence="6">Tuck. ex Michener</strain>
    </source>
</reference>
<dbReference type="Pfam" id="PF07690">
    <property type="entry name" value="MFS_1"/>
    <property type="match status" value="1"/>
</dbReference>
<feature type="transmembrane region" description="Helical" evidence="5">
    <location>
        <begin position="309"/>
        <end position="334"/>
    </location>
</feature>
<keyword evidence="7" id="KW-1185">Reference proteome</keyword>
<feature type="transmembrane region" description="Helical" evidence="5">
    <location>
        <begin position="92"/>
        <end position="112"/>
    </location>
</feature>
<dbReference type="Gene3D" id="1.20.1250.20">
    <property type="entry name" value="MFS general substrate transporter like domains"/>
    <property type="match status" value="1"/>
</dbReference>
<dbReference type="InterPro" id="IPR036259">
    <property type="entry name" value="MFS_trans_sf"/>
</dbReference>
<dbReference type="InterPro" id="IPR011701">
    <property type="entry name" value="MFS"/>
</dbReference>
<dbReference type="GO" id="GO:0022857">
    <property type="term" value="F:transmembrane transporter activity"/>
    <property type="evidence" value="ECO:0007669"/>
    <property type="project" value="InterPro"/>
</dbReference>
<proteinExistence type="predicted"/>
<dbReference type="AlphaFoldDB" id="A0A6A6HDE0"/>
<evidence type="ECO:0000256" key="4">
    <source>
        <dbReference type="ARBA" id="ARBA00023136"/>
    </source>
</evidence>
<dbReference type="Proteomes" id="UP000800092">
    <property type="component" value="Unassembled WGS sequence"/>
</dbReference>
<feature type="transmembrane region" description="Helical" evidence="5">
    <location>
        <begin position="461"/>
        <end position="484"/>
    </location>
</feature>
<feature type="transmembrane region" description="Helical" evidence="5">
    <location>
        <begin position="53"/>
        <end position="72"/>
    </location>
</feature>
<name>A0A6A6HDE0_VIRVR</name>
<accession>A0A6A6HDE0</accession>
<keyword evidence="4 5" id="KW-0472">Membrane</keyword>
<evidence type="ECO:0000313" key="7">
    <source>
        <dbReference type="Proteomes" id="UP000800092"/>
    </source>
</evidence>
<dbReference type="EMBL" id="ML991787">
    <property type="protein sequence ID" value="KAF2236105.1"/>
    <property type="molecule type" value="Genomic_DNA"/>
</dbReference>
<feature type="transmembrane region" description="Helical" evidence="5">
    <location>
        <begin position="148"/>
        <end position="171"/>
    </location>
</feature>
<dbReference type="SUPFAM" id="SSF103473">
    <property type="entry name" value="MFS general substrate transporter"/>
    <property type="match status" value="1"/>
</dbReference>